<keyword evidence="8" id="KW-0456">Lyase</keyword>
<name>A0A849KY55_9RHOB</name>
<reference evidence="8 9" key="1">
    <citation type="submission" date="2020-05" db="EMBL/GenBank/DDBJ databases">
        <title>Gimesia benthica sp. nov., a novel planctomycete isolated from a deep-sea water sample of the Northwest Indian Ocean.</title>
        <authorList>
            <person name="Wang J."/>
            <person name="Ruan C."/>
            <person name="Song L."/>
            <person name="Zhu Y."/>
            <person name="Li A."/>
            <person name="Zheng X."/>
            <person name="Wang L."/>
            <person name="Lu Z."/>
            <person name="Huang Y."/>
            <person name="Du W."/>
            <person name="Zhou Y."/>
            <person name="Huang L."/>
            <person name="Dai X."/>
        </authorList>
    </citation>
    <scope>NUCLEOTIDE SEQUENCE [LARGE SCALE GENOMIC DNA]</scope>
    <source>
        <strain evidence="8 9">YYQ-30</strain>
    </source>
</reference>
<evidence type="ECO:0000256" key="1">
    <source>
        <dbReference type="ARBA" id="ARBA00001946"/>
    </source>
</evidence>
<feature type="domain" description="HpcH/HpaI aldolase/citrate lyase" evidence="7">
    <location>
        <begin position="18"/>
        <end position="228"/>
    </location>
</feature>
<dbReference type="InterPro" id="IPR011206">
    <property type="entry name" value="Citrate_lyase_beta/mcl1/mcl2"/>
</dbReference>
<evidence type="ECO:0000259" key="7">
    <source>
        <dbReference type="Pfam" id="PF03328"/>
    </source>
</evidence>
<dbReference type="PANTHER" id="PTHR32308">
    <property type="entry name" value="LYASE BETA SUBUNIT, PUTATIVE (AFU_ORTHOLOGUE AFUA_4G13030)-RELATED"/>
    <property type="match status" value="1"/>
</dbReference>
<dbReference type="GO" id="GO:0000287">
    <property type="term" value="F:magnesium ion binding"/>
    <property type="evidence" value="ECO:0007669"/>
    <property type="project" value="TreeGrafter"/>
</dbReference>
<dbReference type="Pfam" id="PF03328">
    <property type="entry name" value="HpcH_HpaI"/>
    <property type="match status" value="1"/>
</dbReference>
<feature type="binding site" evidence="6">
    <location>
        <position position="160"/>
    </location>
    <ligand>
        <name>Mg(2+)</name>
        <dbReference type="ChEBI" id="CHEBI:18420"/>
    </ligand>
</feature>
<dbReference type="Proteomes" id="UP000572377">
    <property type="component" value="Unassembled WGS sequence"/>
</dbReference>
<sequence length="295" mass="31477">MRCGATRTPGAGRMHPYRSVLYMPGSNPRALEKARSLPADALILDLEDAVAPDAKGTARDLVTAAVREGGFGKRRLLVRINALDTEWGRADLEAAIAARPHGILLPKVSRPELIETVAAGLPEGHPSRVWAMMETPEGVLNAAAIAGAPRMEGFVLGTNDLAKDLGTRHRPDRLPLLHALSQCLLAARAAGLVCLDGVYNAFRDEAGLEAECAQGRDMGFDGKTLIHPVQLEIANRIFAPSEEELALARAQVAAFEEAQAKGLGVAVLDGRIVENLHVETARRTLAKADAIARMS</sequence>
<dbReference type="AlphaFoldDB" id="A0A849KY55"/>
<dbReference type="InterPro" id="IPR015813">
    <property type="entry name" value="Pyrv/PenolPyrv_kinase-like_dom"/>
</dbReference>
<accession>A0A849KY55</accession>
<feature type="binding site" evidence="5">
    <location>
        <position position="134"/>
    </location>
    <ligand>
        <name>substrate</name>
    </ligand>
</feature>
<keyword evidence="3 6" id="KW-0479">Metal-binding</keyword>
<dbReference type="PIRSF" id="PIRSF015582">
    <property type="entry name" value="Cit_lyase_B"/>
    <property type="match status" value="1"/>
</dbReference>
<evidence type="ECO:0000256" key="2">
    <source>
        <dbReference type="ARBA" id="ARBA00005568"/>
    </source>
</evidence>
<dbReference type="EMBL" id="JABFBC010000001">
    <property type="protein sequence ID" value="NNU78926.1"/>
    <property type="molecule type" value="Genomic_DNA"/>
</dbReference>
<evidence type="ECO:0000313" key="9">
    <source>
        <dbReference type="Proteomes" id="UP000572377"/>
    </source>
</evidence>
<comment type="cofactor">
    <cofactor evidence="1">
        <name>Mg(2+)</name>
        <dbReference type="ChEBI" id="CHEBI:18420"/>
    </cofactor>
</comment>
<dbReference type="Gene3D" id="3.20.20.60">
    <property type="entry name" value="Phosphoenolpyruvate-binding domains"/>
    <property type="match status" value="1"/>
</dbReference>
<organism evidence="8 9">
    <name type="scientific">Halovulum dunhuangense</name>
    <dbReference type="NCBI Taxonomy" id="1505036"/>
    <lineage>
        <taxon>Bacteria</taxon>
        <taxon>Pseudomonadati</taxon>
        <taxon>Pseudomonadota</taxon>
        <taxon>Alphaproteobacteria</taxon>
        <taxon>Rhodobacterales</taxon>
        <taxon>Paracoccaceae</taxon>
        <taxon>Halovulum</taxon>
    </lineage>
</organism>
<dbReference type="InterPro" id="IPR040442">
    <property type="entry name" value="Pyrv_kinase-like_dom_sf"/>
</dbReference>
<feature type="binding site" evidence="5">
    <location>
        <position position="79"/>
    </location>
    <ligand>
        <name>substrate</name>
    </ligand>
</feature>
<keyword evidence="9" id="KW-1185">Reference proteome</keyword>
<feature type="binding site" evidence="6">
    <location>
        <position position="134"/>
    </location>
    <ligand>
        <name>Mg(2+)</name>
        <dbReference type="ChEBI" id="CHEBI:18420"/>
    </ligand>
</feature>
<dbReference type="PANTHER" id="PTHR32308:SF10">
    <property type="entry name" value="CITRATE LYASE SUBUNIT BETA"/>
    <property type="match status" value="1"/>
</dbReference>
<proteinExistence type="inferred from homology"/>
<dbReference type="InterPro" id="IPR005000">
    <property type="entry name" value="Aldolase/citrate-lyase_domain"/>
</dbReference>
<evidence type="ECO:0000256" key="5">
    <source>
        <dbReference type="PIRSR" id="PIRSR015582-1"/>
    </source>
</evidence>
<evidence type="ECO:0000256" key="4">
    <source>
        <dbReference type="ARBA" id="ARBA00022842"/>
    </source>
</evidence>
<gene>
    <name evidence="8" type="ORF">HMH01_00610</name>
</gene>
<evidence type="ECO:0000313" key="8">
    <source>
        <dbReference type="EMBL" id="NNU78926.1"/>
    </source>
</evidence>
<dbReference type="GO" id="GO:0006107">
    <property type="term" value="P:oxaloacetate metabolic process"/>
    <property type="evidence" value="ECO:0007669"/>
    <property type="project" value="TreeGrafter"/>
</dbReference>
<evidence type="ECO:0000256" key="6">
    <source>
        <dbReference type="PIRSR" id="PIRSR015582-2"/>
    </source>
</evidence>
<comment type="similarity">
    <text evidence="2">Belongs to the HpcH/HpaI aldolase family.</text>
</comment>
<keyword evidence="4 6" id="KW-0460">Magnesium</keyword>
<dbReference type="GO" id="GO:0016829">
    <property type="term" value="F:lyase activity"/>
    <property type="evidence" value="ECO:0007669"/>
    <property type="project" value="UniProtKB-KW"/>
</dbReference>
<dbReference type="SUPFAM" id="SSF51621">
    <property type="entry name" value="Phosphoenolpyruvate/pyruvate domain"/>
    <property type="match status" value="1"/>
</dbReference>
<dbReference type="RefSeq" id="WP_216366787.1">
    <property type="nucleotide sequence ID" value="NZ_JABFBC010000001.1"/>
</dbReference>
<evidence type="ECO:0000256" key="3">
    <source>
        <dbReference type="ARBA" id="ARBA00022723"/>
    </source>
</evidence>
<comment type="caution">
    <text evidence="8">The sequence shown here is derived from an EMBL/GenBank/DDBJ whole genome shotgun (WGS) entry which is preliminary data.</text>
</comment>
<protein>
    <submittedName>
        <fullName evidence="8">CoA ester lyase</fullName>
    </submittedName>
</protein>